<sequence length="49" mass="5466">MALLLADGHCIAAVRRDQVADIDVVVIWLPFAGIRWDCMNVDVEDALKQ</sequence>
<name>A0ABR5KSF3_PSEAV</name>
<organism evidence="1 2">
    <name type="scientific">Pseudomonas amygdali pv. lachrymans</name>
    <name type="common">Pseudomonas syringae pv. lachrymans</name>
    <dbReference type="NCBI Taxonomy" id="53707"/>
    <lineage>
        <taxon>Bacteria</taxon>
        <taxon>Pseudomonadati</taxon>
        <taxon>Pseudomonadota</taxon>
        <taxon>Gammaproteobacteria</taxon>
        <taxon>Pseudomonadales</taxon>
        <taxon>Pseudomonadaceae</taxon>
        <taxon>Pseudomonas</taxon>
        <taxon>Pseudomonas amygdali</taxon>
    </lineage>
</organism>
<accession>A0ABR5KSF3</accession>
<evidence type="ECO:0000313" key="1">
    <source>
        <dbReference type="EMBL" id="KPC17621.1"/>
    </source>
</evidence>
<evidence type="ECO:0000313" key="2">
    <source>
        <dbReference type="Proteomes" id="UP000037943"/>
    </source>
</evidence>
<protein>
    <submittedName>
        <fullName evidence="1">Uncharacterized protein</fullName>
    </submittedName>
</protein>
<comment type="caution">
    <text evidence="1">The sequence shown here is derived from an EMBL/GenBank/DDBJ whole genome shotgun (WGS) entry which is preliminary data.</text>
</comment>
<proteinExistence type="predicted"/>
<dbReference type="EMBL" id="LGLK01000057">
    <property type="protein sequence ID" value="KPC17621.1"/>
    <property type="molecule type" value="Genomic_DNA"/>
</dbReference>
<reference evidence="1 2" key="1">
    <citation type="submission" date="2015-10" db="EMBL/GenBank/DDBJ databases">
        <title>Comparative genomics and high-throughput reverse genetic screens identify a new phytobacterial MAMP and an Arabidopsis receptor required for immune elicitation.</title>
        <authorList>
            <person name="Mott G.A."/>
            <person name="Thakur S."/>
            <person name="Wang P.W."/>
            <person name="Desveaux D."/>
            <person name="Guttman D.S."/>
        </authorList>
    </citation>
    <scope>NUCLEOTIDE SEQUENCE [LARGE SCALE GENOMIC DNA]</scope>
    <source>
        <strain evidence="1 2">107</strain>
    </source>
</reference>
<dbReference type="Proteomes" id="UP000037943">
    <property type="component" value="Unassembled WGS sequence"/>
</dbReference>
<gene>
    <name evidence="1" type="ORF">AC499_0823</name>
</gene>
<keyword evidence="2" id="KW-1185">Reference proteome</keyword>